<keyword evidence="5" id="KW-0067">ATP-binding</keyword>
<name>A0A9X0CBT7_9EURO</name>
<dbReference type="GO" id="GO:0005524">
    <property type="term" value="F:ATP binding"/>
    <property type="evidence" value="ECO:0007669"/>
    <property type="project" value="UniProtKB-KW"/>
</dbReference>
<dbReference type="GO" id="GO:0004674">
    <property type="term" value="F:protein serine/threonine kinase activity"/>
    <property type="evidence" value="ECO:0007669"/>
    <property type="project" value="UniProtKB-KW"/>
</dbReference>
<accession>A0A9X0CBT7</accession>
<evidence type="ECO:0000313" key="8">
    <source>
        <dbReference type="Proteomes" id="UP001149954"/>
    </source>
</evidence>
<dbReference type="OrthoDB" id="5979581at2759"/>
<comment type="caution">
    <text evidence="7">The sequence shown here is derived from an EMBL/GenBank/DDBJ whole genome shotgun (WGS) entry which is preliminary data.</text>
</comment>
<evidence type="ECO:0000313" key="7">
    <source>
        <dbReference type="EMBL" id="KAJ5520961.1"/>
    </source>
</evidence>
<sequence length="136" mass="15248">MSTQLLKAIKFIHSTGMCHGDVSGRNIAFTCNNLLNSPDKKFLAVLGPPKVEPLARIDGTPLDNGLPTQLVKAAGWVEWTDEDEEDIRLLDMGESFLPGEKPEKLAQPSNLRVPEIIFNDRFDYRLDLWRAGCMVH</sequence>
<dbReference type="InterPro" id="IPR011009">
    <property type="entry name" value="Kinase-like_dom_sf"/>
</dbReference>
<dbReference type="AlphaFoldDB" id="A0A9X0CBT7"/>
<gene>
    <name evidence="7" type="ORF">N7463_001414</name>
</gene>
<evidence type="ECO:0000256" key="1">
    <source>
        <dbReference type="ARBA" id="ARBA00022527"/>
    </source>
</evidence>
<evidence type="ECO:0000256" key="5">
    <source>
        <dbReference type="ARBA" id="ARBA00022840"/>
    </source>
</evidence>
<dbReference type="Gene3D" id="1.10.510.10">
    <property type="entry name" value="Transferase(Phosphotransferase) domain 1"/>
    <property type="match status" value="1"/>
</dbReference>
<dbReference type="Proteomes" id="UP001149954">
    <property type="component" value="Unassembled WGS sequence"/>
</dbReference>
<dbReference type="GO" id="GO:0043484">
    <property type="term" value="P:regulation of RNA splicing"/>
    <property type="evidence" value="ECO:0007669"/>
    <property type="project" value="TreeGrafter"/>
</dbReference>
<dbReference type="InterPro" id="IPR000719">
    <property type="entry name" value="Prot_kinase_dom"/>
</dbReference>
<dbReference type="PANTHER" id="PTHR45646">
    <property type="entry name" value="SERINE/THREONINE-PROTEIN KINASE DOA-RELATED"/>
    <property type="match status" value="1"/>
</dbReference>
<keyword evidence="8" id="KW-1185">Reference proteome</keyword>
<dbReference type="SUPFAM" id="SSF56112">
    <property type="entry name" value="Protein kinase-like (PK-like)"/>
    <property type="match status" value="1"/>
</dbReference>
<keyword evidence="1" id="KW-0723">Serine/threonine-protein kinase</keyword>
<keyword evidence="3" id="KW-0547">Nucleotide-binding</keyword>
<keyword evidence="2" id="KW-0808">Transferase</keyword>
<dbReference type="PROSITE" id="PS50011">
    <property type="entry name" value="PROTEIN_KINASE_DOM"/>
    <property type="match status" value="1"/>
</dbReference>
<keyword evidence="4 7" id="KW-0418">Kinase</keyword>
<evidence type="ECO:0000259" key="6">
    <source>
        <dbReference type="PROSITE" id="PS50011"/>
    </source>
</evidence>
<organism evidence="7 8">
    <name type="scientific">Penicillium fimorum</name>
    <dbReference type="NCBI Taxonomy" id="1882269"/>
    <lineage>
        <taxon>Eukaryota</taxon>
        <taxon>Fungi</taxon>
        <taxon>Dikarya</taxon>
        <taxon>Ascomycota</taxon>
        <taxon>Pezizomycotina</taxon>
        <taxon>Eurotiomycetes</taxon>
        <taxon>Eurotiomycetidae</taxon>
        <taxon>Eurotiales</taxon>
        <taxon>Aspergillaceae</taxon>
        <taxon>Penicillium</taxon>
    </lineage>
</organism>
<evidence type="ECO:0000256" key="3">
    <source>
        <dbReference type="ARBA" id="ARBA00022741"/>
    </source>
</evidence>
<dbReference type="PANTHER" id="PTHR45646:SF11">
    <property type="entry name" value="SERINE_THREONINE-PROTEIN KINASE DOA"/>
    <property type="match status" value="1"/>
</dbReference>
<protein>
    <submittedName>
        <fullName evidence="7">Kinase-like protein</fullName>
    </submittedName>
</protein>
<dbReference type="InterPro" id="IPR051175">
    <property type="entry name" value="CLK_kinases"/>
</dbReference>
<reference evidence="7" key="2">
    <citation type="journal article" date="2023" name="IMA Fungus">
        <title>Comparative genomic study of the Penicillium genus elucidates a diverse pangenome and 15 lateral gene transfer events.</title>
        <authorList>
            <person name="Petersen C."/>
            <person name="Sorensen T."/>
            <person name="Nielsen M.R."/>
            <person name="Sondergaard T.E."/>
            <person name="Sorensen J.L."/>
            <person name="Fitzpatrick D.A."/>
            <person name="Frisvad J.C."/>
            <person name="Nielsen K.L."/>
        </authorList>
    </citation>
    <scope>NUCLEOTIDE SEQUENCE</scope>
    <source>
        <strain evidence="7">IBT 29495</strain>
    </source>
</reference>
<proteinExistence type="predicted"/>
<reference evidence="7" key="1">
    <citation type="submission" date="2022-12" db="EMBL/GenBank/DDBJ databases">
        <authorList>
            <person name="Petersen C."/>
        </authorList>
    </citation>
    <scope>NUCLEOTIDE SEQUENCE</scope>
    <source>
        <strain evidence="7">IBT 29495</strain>
    </source>
</reference>
<evidence type="ECO:0000256" key="4">
    <source>
        <dbReference type="ARBA" id="ARBA00022777"/>
    </source>
</evidence>
<feature type="domain" description="Protein kinase" evidence="6">
    <location>
        <begin position="1"/>
        <end position="136"/>
    </location>
</feature>
<dbReference type="GO" id="GO:0005634">
    <property type="term" value="C:nucleus"/>
    <property type="evidence" value="ECO:0007669"/>
    <property type="project" value="TreeGrafter"/>
</dbReference>
<dbReference type="EMBL" id="JAPWDS010000001">
    <property type="protein sequence ID" value="KAJ5520961.1"/>
    <property type="molecule type" value="Genomic_DNA"/>
</dbReference>
<evidence type="ECO:0000256" key="2">
    <source>
        <dbReference type="ARBA" id="ARBA00022679"/>
    </source>
</evidence>